<evidence type="ECO:0000256" key="1">
    <source>
        <dbReference type="ARBA" id="ARBA00006484"/>
    </source>
</evidence>
<dbReference type="PANTHER" id="PTHR44196:SF3">
    <property type="entry name" value="SHORT CHAIN DEHYDROGENASE FAMILY PROTEIN"/>
    <property type="match status" value="1"/>
</dbReference>
<dbReference type="GO" id="GO:0016491">
    <property type="term" value="F:oxidoreductase activity"/>
    <property type="evidence" value="ECO:0007669"/>
    <property type="project" value="UniProtKB-KW"/>
</dbReference>
<protein>
    <submittedName>
        <fullName evidence="3">SDR family oxidoreductase</fullName>
    </submittedName>
</protein>
<dbReference type="EMBL" id="CP064782">
    <property type="protein sequence ID" value="QWT49535.1"/>
    <property type="molecule type" value="Genomic_DNA"/>
</dbReference>
<dbReference type="CDD" id="cd05233">
    <property type="entry name" value="SDR_c"/>
    <property type="match status" value="1"/>
</dbReference>
<dbReference type="InterPro" id="IPR002347">
    <property type="entry name" value="SDR_fam"/>
</dbReference>
<proteinExistence type="inferred from homology"/>
<dbReference type="AlphaFoldDB" id="A0A975SPE3"/>
<dbReference type="NCBIfam" id="NF005489">
    <property type="entry name" value="PRK07102.1"/>
    <property type="match status" value="1"/>
</dbReference>
<dbReference type="PANTHER" id="PTHR44196">
    <property type="entry name" value="DEHYDROGENASE/REDUCTASE SDR FAMILY MEMBER 7B"/>
    <property type="match status" value="1"/>
</dbReference>
<evidence type="ECO:0000313" key="4">
    <source>
        <dbReference type="Proteomes" id="UP000683428"/>
    </source>
</evidence>
<comment type="similarity">
    <text evidence="1">Belongs to the short-chain dehydrogenases/reductases (SDR) family.</text>
</comment>
<gene>
    <name evidence="3" type="ORF">Azoinq_02675</name>
</gene>
<evidence type="ECO:0000313" key="3">
    <source>
        <dbReference type="EMBL" id="QWT49535.1"/>
    </source>
</evidence>
<dbReference type="Proteomes" id="UP000683428">
    <property type="component" value="Chromosome"/>
</dbReference>
<keyword evidence="2" id="KW-0560">Oxidoreductase</keyword>
<organism evidence="3 4">
    <name type="scientific">Azospira inquinata</name>
    <dbReference type="NCBI Taxonomy" id="2785627"/>
    <lineage>
        <taxon>Bacteria</taxon>
        <taxon>Pseudomonadati</taxon>
        <taxon>Pseudomonadota</taxon>
        <taxon>Betaproteobacteria</taxon>
        <taxon>Rhodocyclales</taxon>
        <taxon>Rhodocyclaceae</taxon>
        <taxon>Azospira</taxon>
    </lineage>
</organism>
<dbReference type="RefSeq" id="WP_216126706.1">
    <property type="nucleotide sequence ID" value="NZ_CP064782.1"/>
</dbReference>
<keyword evidence="4" id="KW-1185">Reference proteome</keyword>
<dbReference type="Pfam" id="PF00106">
    <property type="entry name" value="adh_short"/>
    <property type="match status" value="1"/>
</dbReference>
<name>A0A975SPE3_9RHOO</name>
<reference evidence="3" key="1">
    <citation type="submission" date="2020-11" db="EMBL/GenBank/DDBJ databases">
        <title>Azospira inquinata sp. nov.</title>
        <authorList>
            <person name="Moe W.M."/>
            <person name="Mikes M.C."/>
        </authorList>
    </citation>
    <scope>NUCLEOTIDE SEQUENCE</scope>
    <source>
        <strain evidence="3">Azo-3</strain>
    </source>
</reference>
<evidence type="ECO:0000256" key="2">
    <source>
        <dbReference type="ARBA" id="ARBA00023002"/>
    </source>
</evidence>
<dbReference type="GO" id="GO:0016020">
    <property type="term" value="C:membrane"/>
    <property type="evidence" value="ECO:0007669"/>
    <property type="project" value="TreeGrafter"/>
</dbReference>
<sequence>MSNIVIVGATSAIAERCARLWATLGNSLLLVGRNPQRLEDIATDLKVRAGGQSCTIATYVMDATDVAAHGALLQHARDTLGEVDVLFIAHGTLPDQVACEASVEKTLAEIANNGTSVVALATRFGQYFAERGRGTLAAIGSVAGDRGRQSNYVYGAAKGLVDHFFQGLRNRLFPLGVRVLLVKPGFVDTPMTAAFPKGPLWAKPETVAARIVEAVSEGDDVVYVPSFWRFIMFIIRHVPETIFKRLKL</sequence>
<accession>A0A975SPE3</accession>
<dbReference type="KEGG" id="aiq:Azoinq_02675"/>